<evidence type="ECO:0008006" key="4">
    <source>
        <dbReference type="Google" id="ProtNLM"/>
    </source>
</evidence>
<dbReference type="RefSeq" id="WP_275684164.1">
    <property type="nucleotide sequence ID" value="NZ_JAJLJH010000007.1"/>
</dbReference>
<reference evidence="2" key="1">
    <citation type="submission" date="2021-11" db="EMBL/GenBank/DDBJ databases">
        <title>BS-T2-15 a new species belonging to the Comamonadaceae family isolated from the soil of a French oak forest.</title>
        <authorList>
            <person name="Mieszkin S."/>
            <person name="Alain K."/>
        </authorList>
    </citation>
    <scope>NUCLEOTIDE SEQUENCE</scope>
    <source>
        <strain evidence="2">BS-T2-15</strain>
    </source>
</reference>
<dbReference type="EMBL" id="JAJLJH010000007">
    <property type="protein sequence ID" value="MCK9688120.1"/>
    <property type="molecule type" value="Genomic_DNA"/>
</dbReference>
<evidence type="ECO:0000313" key="3">
    <source>
        <dbReference type="Proteomes" id="UP001139353"/>
    </source>
</evidence>
<feature type="signal peptide" evidence="1">
    <location>
        <begin position="1"/>
        <end position="18"/>
    </location>
</feature>
<organism evidence="2 3">
    <name type="scientific">Scleromatobacter humisilvae</name>
    <dbReference type="NCBI Taxonomy" id="2897159"/>
    <lineage>
        <taxon>Bacteria</taxon>
        <taxon>Pseudomonadati</taxon>
        <taxon>Pseudomonadota</taxon>
        <taxon>Betaproteobacteria</taxon>
        <taxon>Burkholderiales</taxon>
        <taxon>Sphaerotilaceae</taxon>
        <taxon>Scleromatobacter</taxon>
    </lineage>
</organism>
<evidence type="ECO:0000256" key="1">
    <source>
        <dbReference type="SAM" id="SignalP"/>
    </source>
</evidence>
<gene>
    <name evidence="2" type="ORF">LPC04_20640</name>
</gene>
<dbReference type="PROSITE" id="PS51257">
    <property type="entry name" value="PROKAR_LIPOPROTEIN"/>
    <property type="match status" value="1"/>
</dbReference>
<keyword evidence="3" id="KW-1185">Reference proteome</keyword>
<evidence type="ECO:0000313" key="2">
    <source>
        <dbReference type="EMBL" id="MCK9688120.1"/>
    </source>
</evidence>
<protein>
    <recommendedName>
        <fullName evidence="4">RES domain-containing protein</fullName>
    </recommendedName>
</protein>
<dbReference type="AlphaFoldDB" id="A0A9X1YNA9"/>
<accession>A0A9X1YNA9</accession>
<proteinExistence type="predicted"/>
<dbReference type="Proteomes" id="UP001139353">
    <property type="component" value="Unassembled WGS sequence"/>
</dbReference>
<feature type="chain" id="PRO_5040958885" description="RES domain-containing protein" evidence="1">
    <location>
        <begin position="19"/>
        <end position="154"/>
    </location>
</feature>
<comment type="caution">
    <text evidence="2">The sequence shown here is derived from an EMBL/GenBank/DDBJ whole genome shotgun (WGS) entry which is preliminary data.</text>
</comment>
<keyword evidence="1" id="KW-0732">Signal</keyword>
<sequence length="154" mass="16852">MRRAAACSFLLLALAACARGDTPALRGIAPAGAERLEERGSWDVAVSQISIGLVADLRRQPHDDIDSQRWKMPASVGFDQACADLQRALGASWRPLEPARLPQRGVDARRCGWREPALFGHDRVFVLAWDEVPVRLAANADPVRLAVTVFTRGD</sequence>
<name>A0A9X1YNA9_9BURK</name>